<protein>
    <submittedName>
        <fullName evidence="1">Uncharacterized protein</fullName>
    </submittedName>
</protein>
<gene>
    <name evidence="1" type="ORF">RRG08_028962</name>
</gene>
<proteinExistence type="predicted"/>
<name>A0AAE1AQ07_9GAST</name>
<evidence type="ECO:0000313" key="1">
    <source>
        <dbReference type="EMBL" id="KAK3791814.1"/>
    </source>
</evidence>
<dbReference type="AlphaFoldDB" id="A0AAE1AQ07"/>
<evidence type="ECO:0000313" key="2">
    <source>
        <dbReference type="Proteomes" id="UP001283361"/>
    </source>
</evidence>
<reference evidence="1" key="1">
    <citation type="journal article" date="2023" name="G3 (Bethesda)">
        <title>A reference genome for the long-term kleptoplast-retaining sea slug Elysia crispata morphotype clarki.</title>
        <authorList>
            <person name="Eastman K.E."/>
            <person name="Pendleton A.L."/>
            <person name="Shaikh M.A."/>
            <person name="Suttiyut T."/>
            <person name="Ogas R."/>
            <person name="Tomko P."/>
            <person name="Gavelis G."/>
            <person name="Widhalm J.R."/>
            <person name="Wisecaver J.H."/>
        </authorList>
    </citation>
    <scope>NUCLEOTIDE SEQUENCE</scope>
    <source>
        <strain evidence="1">ECLA1</strain>
    </source>
</reference>
<keyword evidence="2" id="KW-1185">Reference proteome</keyword>
<sequence length="90" mass="9717">MLGFSRVPYPTARQHSLSRGSLVVSLSGDEFLMRRRAIRSLPGRYSPGMTELETEAEFVFGSKVSGVASAAIVLGSGFLAIRTAQREAIN</sequence>
<comment type="caution">
    <text evidence="1">The sequence shown here is derived from an EMBL/GenBank/DDBJ whole genome shotgun (WGS) entry which is preliminary data.</text>
</comment>
<dbReference type="EMBL" id="JAWDGP010001430">
    <property type="protein sequence ID" value="KAK3791814.1"/>
    <property type="molecule type" value="Genomic_DNA"/>
</dbReference>
<organism evidence="1 2">
    <name type="scientific">Elysia crispata</name>
    <name type="common">lettuce slug</name>
    <dbReference type="NCBI Taxonomy" id="231223"/>
    <lineage>
        <taxon>Eukaryota</taxon>
        <taxon>Metazoa</taxon>
        <taxon>Spiralia</taxon>
        <taxon>Lophotrochozoa</taxon>
        <taxon>Mollusca</taxon>
        <taxon>Gastropoda</taxon>
        <taxon>Heterobranchia</taxon>
        <taxon>Euthyneura</taxon>
        <taxon>Panpulmonata</taxon>
        <taxon>Sacoglossa</taxon>
        <taxon>Placobranchoidea</taxon>
        <taxon>Plakobranchidae</taxon>
        <taxon>Elysia</taxon>
    </lineage>
</organism>
<accession>A0AAE1AQ07</accession>
<dbReference type="Proteomes" id="UP001283361">
    <property type="component" value="Unassembled WGS sequence"/>
</dbReference>